<gene>
    <name evidence="2" type="ORF">MELLADRAFT_124536</name>
</gene>
<evidence type="ECO:0000313" key="3">
    <source>
        <dbReference type="Proteomes" id="UP000001072"/>
    </source>
</evidence>
<keyword evidence="1" id="KW-0732">Signal</keyword>
<organism evidence="3">
    <name type="scientific">Melampsora larici-populina (strain 98AG31 / pathotype 3-4-7)</name>
    <name type="common">Poplar leaf rust fungus</name>
    <dbReference type="NCBI Taxonomy" id="747676"/>
    <lineage>
        <taxon>Eukaryota</taxon>
        <taxon>Fungi</taxon>
        <taxon>Dikarya</taxon>
        <taxon>Basidiomycota</taxon>
        <taxon>Pucciniomycotina</taxon>
        <taxon>Pucciniomycetes</taxon>
        <taxon>Pucciniales</taxon>
        <taxon>Melampsoraceae</taxon>
        <taxon>Melampsora</taxon>
    </lineage>
</organism>
<accession>F4RG33</accession>
<dbReference type="EMBL" id="GL883100">
    <property type="protein sequence ID" value="EGG08536.1"/>
    <property type="molecule type" value="Genomic_DNA"/>
</dbReference>
<dbReference type="RefSeq" id="XP_007408122.1">
    <property type="nucleotide sequence ID" value="XM_007408060.1"/>
</dbReference>
<evidence type="ECO:0000313" key="2">
    <source>
        <dbReference type="EMBL" id="EGG08536.1"/>
    </source>
</evidence>
<feature type="chain" id="PRO_5003315174" evidence="1">
    <location>
        <begin position="19"/>
        <end position="79"/>
    </location>
</feature>
<feature type="signal peptide" evidence="1">
    <location>
        <begin position="1"/>
        <end position="18"/>
    </location>
</feature>
<dbReference type="KEGG" id="mlr:MELLADRAFT_124536"/>
<name>F4RG33_MELLP</name>
<proteinExistence type="predicted"/>
<dbReference type="HOGENOM" id="CLU_2758313_0_0_1"/>
<reference evidence="3" key="1">
    <citation type="journal article" date="2011" name="Proc. Natl. Acad. Sci. U.S.A.">
        <title>Obligate biotrophy features unraveled by the genomic analysis of rust fungi.</title>
        <authorList>
            <person name="Duplessis S."/>
            <person name="Cuomo C.A."/>
            <person name="Lin Y.-C."/>
            <person name="Aerts A."/>
            <person name="Tisserant E."/>
            <person name="Veneault-Fourrey C."/>
            <person name="Joly D.L."/>
            <person name="Hacquard S."/>
            <person name="Amselem J."/>
            <person name="Cantarel B.L."/>
            <person name="Chiu R."/>
            <person name="Coutinho P.M."/>
            <person name="Feau N."/>
            <person name="Field M."/>
            <person name="Frey P."/>
            <person name="Gelhaye E."/>
            <person name="Goldberg J."/>
            <person name="Grabherr M.G."/>
            <person name="Kodira C.D."/>
            <person name="Kohler A."/>
            <person name="Kuees U."/>
            <person name="Lindquist E.A."/>
            <person name="Lucas S.M."/>
            <person name="Mago R."/>
            <person name="Mauceli E."/>
            <person name="Morin E."/>
            <person name="Murat C."/>
            <person name="Pangilinan J.L."/>
            <person name="Park R."/>
            <person name="Pearson M."/>
            <person name="Quesneville H."/>
            <person name="Rouhier N."/>
            <person name="Sakthikumar S."/>
            <person name="Salamov A.A."/>
            <person name="Schmutz J."/>
            <person name="Selles B."/>
            <person name="Shapiro H."/>
            <person name="Tanguay P."/>
            <person name="Tuskan G.A."/>
            <person name="Henrissat B."/>
            <person name="Van de Peer Y."/>
            <person name="Rouze P."/>
            <person name="Ellis J.G."/>
            <person name="Dodds P.N."/>
            <person name="Schein J.E."/>
            <person name="Zhong S."/>
            <person name="Hamelin R.C."/>
            <person name="Grigoriev I.V."/>
            <person name="Szabo L.J."/>
            <person name="Martin F."/>
        </authorList>
    </citation>
    <scope>NUCLEOTIDE SEQUENCE [LARGE SCALE GENOMIC DNA]</scope>
    <source>
        <strain evidence="3">98AG31 / pathotype 3-4-7</strain>
    </source>
</reference>
<dbReference type="AlphaFoldDB" id="F4RG33"/>
<dbReference type="Proteomes" id="UP000001072">
    <property type="component" value="Unassembled WGS sequence"/>
</dbReference>
<sequence>MLFFKIIIAAGLAATISARRVQVDQTVTLEVLQRRSVEFTPIIEKRLVLKTRDFGPGSPINSNISPSCSTACQSGPGCC</sequence>
<dbReference type="InParanoid" id="F4RG33"/>
<keyword evidence="3" id="KW-1185">Reference proteome</keyword>
<dbReference type="VEuPathDB" id="FungiDB:MELLADRAFT_124536"/>
<dbReference type="GeneID" id="18926823"/>
<protein>
    <submittedName>
        <fullName evidence="2">Secreted protein</fullName>
    </submittedName>
</protein>
<evidence type="ECO:0000256" key="1">
    <source>
        <dbReference type="SAM" id="SignalP"/>
    </source>
</evidence>